<dbReference type="Proteomes" id="UP000437068">
    <property type="component" value="Unassembled WGS sequence"/>
</dbReference>
<feature type="region of interest" description="Disordered" evidence="1">
    <location>
        <begin position="25"/>
        <end position="52"/>
    </location>
</feature>
<dbReference type="Proteomes" id="UP000440367">
    <property type="component" value="Unassembled WGS sequence"/>
</dbReference>
<evidence type="ECO:0000313" key="4">
    <source>
        <dbReference type="EMBL" id="KAE9075586.1"/>
    </source>
</evidence>
<evidence type="ECO:0000313" key="6">
    <source>
        <dbReference type="EMBL" id="KAE9088904.1"/>
    </source>
</evidence>
<dbReference type="EMBL" id="QXGC01000760">
    <property type="protein sequence ID" value="KAE9221987.1"/>
    <property type="molecule type" value="Genomic_DNA"/>
</dbReference>
<protein>
    <submittedName>
        <fullName evidence="9">Uncharacterized protein</fullName>
    </submittedName>
</protein>
<dbReference type="Proteomes" id="UP000460718">
    <property type="component" value="Unassembled WGS sequence"/>
</dbReference>
<evidence type="ECO:0000256" key="1">
    <source>
        <dbReference type="SAM" id="MobiDB-lite"/>
    </source>
</evidence>
<feature type="compositionally biased region" description="Polar residues" evidence="1">
    <location>
        <begin position="39"/>
        <end position="52"/>
    </location>
</feature>
<gene>
    <name evidence="10" type="ORF">PF001_g22989</name>
    <name evidence="9" type="ORF">PF002_g8466</name>
    <name evidence="8" type="ORF">PF004_g12909</name>
    <name evidence="7" type="ORF">PF005_g23668</name>
    <name evidence="6" type="ORF">PF006_g25475</name>
    <name evidence="5" type="ORF">PF007_g23803</name>
    <name evidence="2" type="ORF">PF009_g24516</name>
    <name evidence="4" type="ORF">PF010_g24245</name>
    <name evidence="3" type="ORF">PF011_g22884</name>
</gene>
<evidence type="ECO:0000313" key="11">
    <source>
        <dbReference type="Proteomes" id="UP000429523"/>
    </source>
</evidence>
<evidence type="ECO:0000313" key="5">
    <source>
        <dbReference type="EMBL" id="KAE9078555.1"/>
    </source>
</evidence>
<dbReference type="EMBL" id="QXFZ01002296">
    <property type="protein sequence ID" value="KAE9078555.1"/>
    <property type="molecule type" value="Genomic_DNA"/>
</dbReference>
<evidence type="ECO:0000313" key="10">
    <source>
        <dbReference type="EMBL" id="KAE9283141.1"/>
    </source>
</evidence>
<dbReference type="Proteomes" id="UP000429523">
    <property type="component" value="Unassembled WGS sequence"/>
</dbReference>
<dbReference type="EMBL" id="QXGF01002305">
    <property type="protein sequence ID" value="KAE8925274.1"/>
    <property type="molecule type" value="Genomic_DNA"/>
</dbReference>
<dbReference type="Proteomes" id="UP000488956">
    <property type="component" value="Unassembled WGS sequence"/>
</dbReference>
<evidence type="ECO:0000313" key="17">
    <source>
        <dbReference type="Proteomes" id="UP000460718"/>
    </source>
</evidence>
<evidence type="ECO:0000313" key="8">
    <source>
        <dbReference type="EMBL" id="KAE9221987.1"/>
    </source>
</evidence>
<evidence type="ECO:0000313" key="19">
    <source>
        <dbReference type="Proteomes" id="UP000488956"/>
    </source>
</evidence>
<reference evidence="11 12" key="1">
    <citation type="submission" date="2018-08" db="EMBL/GenBank/DDBJ databases">
        <title>Genomic investigation of the strawberry pathogen Phytophthora fragariae indicates pathogenicity is determined by transcriptional variation in three key races.</title>
        <authorList>
            <person name="Adams T.M."/>
            <person name="Armitage A.D."/>
            <person name="Sobczyk M.K."/>
            <person name="Bates H.J."/>
            <person name="Dunwell J.M."/>
            <person name="Nellist C.F."/>
            <person name="Harrison R.J."/>
        </authorList>
    </citation>
    <scope>NUCLEOTIDE SEQUENCE [LARGE SCALE GENOMIC DNA]</scope>
    <source>
        <strain evidence="10 13">A4</strain>
        <strain evidence="9 14">BC-1</strain>
        <strain evidence="8 18">BC-23</strain>
        <strain evidence="7 12">NOV-27</strain>
        <strain evidence="6 15">NOV-5</strain>
        <strain evidence="5 16">NOV-71</strain>
        <strain evidence="2 11">NOV-9</strain>
        <strain evidence="4 19">ONT-3</strain>
        <strain evidence="3 17">SCRP245</strain>
    </source>
</reference>
<evidence type="ECO:0000313" key="3">
    <source>
        <dbReference type="EMBL" id="KAE8979355.1"/>
    </source>
</evidence>
<keyword evidence="12" id="KW-1185">Reference proteome</keyword>
<dbReference type="Proteomes" id="UP000441208">
    <property type="component" value="Unassembled WGS sequence"/>
</dbReference>
<evidence type="ECO:0000313" key="18">
    <source>
        <dbReference type="Proteomes" id="UP000476176"/>
    </source>
</evidence>
<accession>A0A6A3ZWX6</accession>
<dbReference type="EMBL" id="QXFX01002584">
    <property type="protein sequence ID" value="KAE9075586.1"/>
    <property type="molecule type" value="Genomic_DNA"/>
</dbReference>
<evidence type="ECO:0000313" key="14">
    <source>
        <dbReference type="Proteomes" id="UP000440367"/>
    </source>
</evidence>
<dbReference type="Proteomes" id="UP000440732">
    <property type="component" value="Unassembled WGS sequence"/>
</dbReference>
<dbReference type="EMBL" id="QXGB01002280">
    <property type="protein sequence ID" value="KAE9179494.1"/>
    <property type="molecule type" value="Genomic_DNA"/>
</dbReference>
<comment type="caution">
    <text evidence="9">The sequence shown here is derived from an EMBL/GenBank/DDBJ whole genome shotgun (WGS) entry which is preliminary data.</text>
</comment>
<evidence type="ECO:0000313" key="16">
    <source>
        <dbReference type="Proteomes" id="UP000441208"/>
    </source>
</evidence>
<dbReference type="EMBL" id="QXGE01002292">
    <property type="protein sequence ID" value="KAE9283141.1"/>
    <property type="molecule type" value="Genomic_DNA"/>
</dbReference>
<evidence type="ECO:0000313" key="13">
    <source>
        <dbReference type="Proteomes" id="UP000437068"/>
    </source>
</evidence>
<dbReference type="AlphaFoldDB" id="A0A6A3ZWX6"/>
<evidence type="ECO:0000313" key="7">
    <source>
        <dbReference type="EMBL" id="KAE9179494.1"/>
    </source>
</evidence>
<evidence type="ECO:0000313" key="15">
    <source>
        <dbReference type="Proteomes" id="UP000440732"/>
    </source>
</evidence>
<evidence type="ECO:0000313" key="12">
    <source>
        <dbReference type="Proteomes" id="UP000433483"/>
    </source>
</evidence>
<name>A0A6A3ZWX6_9STRA</name>
<evidence type="ECO:0000313" key="9">
    <source>
        <dbReference type="EMBL" id="KAE9242998.1"/>
    </source>
</evidence>
<dbReference type="EMBL" id="QXGA01003001">
    <property type="protein sequence ID" value="KAE9088904.1"/>
    <property type="molecule type" value="Genomic_DNA"/>
</dbReference>
<dbReference type="Proteomes" id="UP000433483">
    <property type="component" value="Unassembled WGS sequence"/>
</dbReference>
<sequence length="96" mass="9925">MLRVPSSAQLRTAIAAIAYSSALMSGMASPPSVRGNAAKSASSHARTPVTSETNCPCHTKFLILAAISFTSSVVGYSCRAIYSTLGTITALATMLR</sequence>
<dbReference type="Proteomes" id="UP000476176">
    <property type="component" value="Unassembled WGS sequence"/>
</dbReference>
<organism evidence="9 14">
    <name type="scientific">Phytophthora fragariae</name>
    <dbReference type="NCBI Taxonomy" id="53985"/>
    <lineage>
        <taxon>Eukaryota</taxon>
        <taxon>Sar</taxon>
        <taxon>Stramenopiles</taxon>
        <taxon>Oomycota</taxon>
        <taxon>Peronosporomycetes</taxon>
        <taxon>Peronosporales</taxon>
        <taxon>Peronosporaceae</taxon>
        <taxon>Phytophthora</taxon>
    </lineage>
</organism>
<dbReference type="EMBL" id="QXGD01000332">
    <property type="protein sequence ID" value="KAE9242998.1"/>
    <property type="molecule type" value="Genomic_DNA"/>
</dbReference>
<proteinExistence type="predicted"/>
<evidence type="ECO:0000313" key="2">
    <source>
        <dbReference type="EMBL" id="KAE8925274.1"/>
    </source>
</evidence>
<dbReference type="OrthoDB" id="10290585at2759"/>
<dbReference type="EMBL" id="QXFW01002359">
    <property type="protein sequence ID" value="KAE8979355.1"/>
    <property type="molecule type" value="Genomic_DNA"/>
</dbReference>